<keyword evidence="5" id="KW-0560">Oxidoreductase</keyword>
<evidence type="ECO:0000256" key="5">
    <source>
        <dbReference type="ARBA" id="ARBA00023002"/>
    </source>
</evidence>
<gene>
    <name evidence="8" type="ORF">Sradi_6968800</name>
</gene>
<organism evidence="8">
    <name type="scientific">Sesamum radiatum</name>
    <name type="common">Black benniseed</name>
    <dbReference type="NCBI Taxonomy" id="300843"/>
    <lineage>
        <taxon>Eukaryota</taxon>
        <taxon>Viridiplantae</taxon>
        <taxon>Streptophyta</taxon>
        <taxon>Embryophyta</taxon>
        <taxon>Tracheophyta</taxon>
        <taxon>Spermatophyta</taxon>
        <taxon>Magnoliopsida</taxon>
        <taxon>eudicotyledons</taxon>
        <taxon>Gunneridae</taxon>
        <taxon>Pentapetalae</taxon>
        <taxon>asterids</taxon>
        <taxon>lamiids</taxon>
        <taxon>Lamiales</taxon>
        <taxon>Pedaliaceae</taxon>
        <taxon>Sesamum</taxon>
    </lineage>
</organism>
<evidence type="ECO:0000256" key="3">
    <source>
        <dbReference type="ARBA" id="ARBA00022617"/>
    </source>
</evidence>
<dbReference type="GO" id="GO:0005506">
    <property type="term" value="F:iron ion binding"/>
    <property type="evidence" value="ECO:0007669"/>
    <property type="project" value="InterPro"/>
</dbReference>
<dbReference type="GO" id="GO:0020037">
    <property type="term" value="F:heme binding"/>
    <property type="evidence" value="ECO:0007669"/>
    <property type="project" value="InterPro"/>
</dbReference>
<comment type="similarity">
    <text evidence="2">Belongs to the cytochrome P450 family.</text>
</comment>
<dbReference type="PANTHER" id="PTHR47946">
    <property type="entry name" value="CYTOCHROME P450 78A7-RELATED"/>
    <property type="match status" value="1"/>
</dbReference>
<sequence>MAEMDGVDVDVRGRDLRLAPFGAGRRVYPRKNLGLAMVALWVAKLVDHFDWAEDKAKPVDLSEVLKLSCEMKYPLSVVVDVKKDVMI</sequence>
<evidence type="ECO:0000313" key="8">
    <source>
        <dbReference type="EMBL" id="KAL0292870.1"/>
    </source>
</evidence>
<evidence type="ECO:0000256" key="1">
    <source>
        <dbReference type="ARBA" id="ARBA00001971"/>
    </source>
</evidence>
<comment type="cofactor">
    <cofactor evidence="1">
        <name>heme</name>
        <dbReference type="ChEBI" id="CHEBI:30413"/>
    </cofactor>
</comment>
<keyword evidence="4" id="KW-0479">Metal-binding</keyword>
<dbReference type="GO" id="GO:0004497">
    <property type="term" value="F:monooxygenase activity"/>
    <property type="evidence" value="ECO:0007669"/>
    <property type="project" value="UniProtKB-KW"/>
</dbReference>
<dbReference type="PANTHER" id="PTHR47946:SF6">
    <property type="entry name" value="CYTOCHROME P450 78A7"/>
    <property type="match status" value="1"/>
</dbReference>
<dbReference type="EMBL" id="JACGWJ010000380">
    <property type="protein sequence ID" value="KAL0292870.1"/>
    <property type="molecule type" value="Genomic_DNA"/>
</dbReference>
<evidence type="ECO:0000256" key="6">
    <source>
        <dbReference type="ARBA" id="ARBA00023004"/>
    </source>
</evidence>
<evidence type="ECO:0000256" key="2">
    <source>
        <dbReference type="ARBA" id="ARBA00010617"/>
    </source>
</evidence>
<keyword evidence="6" id="KW-0408">Iron</keyword>
<proteinExistence type="inferred from homology"/>
<reference evidence="8" key="2">
    <citation type="journal article" date="2024" name="Plant">
        <title>Genomic evolution and insights into agronomic trait innovations of Sesamum species.</title>
        <authorList>
            <person name="Miao H."/>
            <person name="Wang L."/>
            <person name="Qu L."/>
            <person name="Liu H."/>
            <person name="Sun Y."/>
            <person name="Le M."/>
            <person name="Wang Q."/>
            <person name="Wei S."/>
            <person name="Zheng Y."/>
            <person name="Lin W."/>
            <person name="Duan Y."/>
            <person name="Cao H."/>
            <person name="Xiong S."/>
            <person name="Wang X."/>
            <person name="Wei L."/>
            <person name="Li C."/>
            <person name="Ma Q."/>
            <person name="Ju M."/>
            <person name="Zhao R."/>
            <person name="Li G."/>
            <person name="Mu C."/>
            <person name="Tian Q."/>
            <person name="Mei H."/>
            <person name="Zhang T."/>
            <person name="Gao T."/>
            <person name="Zhang H."/>
        </authorList>
    </citation>
    <scope>NUCLEOTIDE SEQUENCE</scope>
    <source>
        <strain evidence="8">G02</strain>
    </source>
</reference>
<protein>
    <submittedName>
        <fullName evidence="8">Cytochrome</fullName>
    </submittedName>
</protein>
<keyword evidence="3" id="KW-0349">Heme</keyword>
<name>A0AAW2JH46_SESRA</name>
<accession>A0AAW2JH46</accession>
<evidence type="ECO:0000256" key="4">
    <source>
        <dbReference type="ARBA" id="ARBA00022723"/>
    </source>
</evidence>
<dbReference type="InterPro" id="IPR036396">
    <property type="entry name" value="Cyt_P450_sf"/>
</dbReference>
<keyword evidence="7" id="KW-0503">Monooxygenase</keyword>
<dbReference type="GO" id="GO:0016705">
    <property type="term" value="F:oxidoreductase activity, acting on paired donors, with incorporation or reduction of molecular oxygen"/>
    <property type="evidence" value="ECO:0007669"/>
    <property type="project" value="InterPro"/>
</dbReference>
<dbReference type="Gene3D" id="1.10.630.10">
    <property type="entry name" value="Cytochrome P450"/>
    <property type="match status" value="1"/>
</dbReference>
<dbReference type="SUPFAM" id="SSF48264">
    <property type="entry name" value="Cytochrome P450"/>
    <property type="match status" value="1"/>
</dbReference>
<dbReference type="AlphaFoldDB" id="A0AAW2JH46"/>
<comment type="caution">
    <text evidence="8">The sequence shown here is derived from an EMBL/GenBank/DDBJ whole genome shotgun (WGS) entry which is preliminary data.</text>
</comment>
<reference evidence="8" key="1">
    <citation type="submission" date="2020-06" db="EMBL/GenBank/DDBJ databases">
        <authorList>
            <person name="Li T."/>
            <person name="Hu X."/>
            <person name="Zhang T."/>
            <person name="Song X."/>
            <person name="Zhang H."/>
            <person name="Dai N."/>
            <person name="Sheng W."/>
            <person name="Hou X."/>
            <person name="Wei L."/>
        </authorList>
    </citation>
    <scope>NUCLEOTIDE SEQUENCE</scope>
    <source>
        <strain evidence="8">G02</strain>
        <tissue evidence="8">Leaf</tissue>
    </source>
</reference>
<evidence type="ECO:0000256" key="7">
    <source>
        <dbReference type="ARBA" id="ARBA00023033"/>
    </source>
</evidence>
<dbReference type="InterPro" id="IPR051996">
    <property type="entry name" value="Cytochrome_P450_78A"/>
</dbReference>